<dbReference type="OrthoDB" id="775892at2759"/>
<feature type="compositionally biased region" description="Basic residues" evidence="1">
    <location>
        <begin position="105"/>
        <end position="117"/>
    </location>
</feature>
<reference evidence="2 3" key="2">
    <citation type="journal article" date="2018" name="Plant J.">
        <title>The Physcomitrella patens chromosome-scale assembly reveals moss genome structure and evolution.</title>
        <authorList>
            <person name="Lang D."/>
            <person name="Ullrich K.K."/>
            <person name="Murat F."/>
            <person name="Fuchs J."/>
            <person name="Jenkins J."/>
            <person name="Haas F.B."/>
            <person name="Piednoel M."/>
            <person name="Gundlach H."/>
            <person name="Van Bel M."/>
            <person name="Meyberg R."/>
            <person name="Vives C."/>
            <person name="Morata J."/>
            <person name="Symeonidi A."/>
            <person name="Hiss M."/>
            <person name="Muchero W."/>
            <person name="Kamisugi Y."/>
            <person name="Saleh O."/>
            <person name="Blanc G."/>
            <person name="Decker E.L."/>
            <person name="van Gessel N."/>
            <person name="Grimwood J."/>
            <person name="Hayes R.D."/>
            <person name="Graham S.W."/>
            <person name="Gunter L.E."/>
            <person name="McDaniel S.F."/>
            <person name="Hoernstein S.N.W."/>
            <person name="Larsson A."/>
            <person name="Li F.W."/>
            <person name="Perroud P.F."/>
            <person name="Phillips J."/>
            <person name="Ranjan P."/>
            <person name="Rokshar D.S."/>
            <person name="Rothfels C.J."/>
            <person name="Schneider L."/>
            <person name="Shu S."/>
            <person name="Stevenson D.W."/>
            <person name="Thummler F."/>
            <person name="Tillich M."/>
            <person name="Villarreal Aguilar J.C."/>
            <person name="Widiez T."/>
            <person name="Wong G.K."/>
            <person name="Wymore A."/>
            <person name="Zhang Y."/>
            <person name="Zimmer A.D."/>
            <person name="Quatrano R.S."/>
            <person name="Mayer K.F.X."/>
            <person name="Goodstein D."/>
            <person name="Casacuberta J.M."/>
            <person name="Vandepoele K."/>
            <person name="Reski R."/>
            <person name="Cuming A.C."/>
            <person name="Tuskan G.A."/>
            <person name="Maumus F."/>
            <person name="Salse J."/>
            <person name="Schmutz J."/>
            <person name="Rensing S.A."/>
        </authorList>
    </citation>
    <scope>NUCLEOTIDE SEQUENCE [LARGE SCALE GENOMIC DNA]</scope>
    <source>
        <strain evidence="2 3">cv. Gransden 2004</strain>
    </source>
</reference>
<accession>A0A7I4AJW8</accession>
<dbReference type="EMBL" id="ABEU02000013">
    <property type="status" value="NOT_ANNOTATED_CDS"/>
    <property type="molecule type" value="Genomic_DNA"/>
</dbReference>
<protein>
    <submittedName>
        <fullName evidence="2">Uncharacterized protein</fullName>
    </submittedName>
</protein>
<evidence type="ECO:0000256" key="1">
    <source>
        <dbReference type="SAM" id="MobiDB-lite"/>
    </source>
</evidence>
<name>A0A7I4AJW8_PHYPA</name>
<dbReference type="PANTHER" id="PTHR36709">
    <property type="entry name" value="OS02G0604100 PROTEIN"/>
    <property type="match status" value="1"/>
</dbReference>
<reference evidence="2" key="3">
    <citation type="submission" date="2020-12" db="UniProtKB">
        <authorList>
            <consortium name="EnsemblPlants"/>
        </authorList>
    </citation>
    <scope>IDENTIFICATION</scope>
</reference>
<dbReference type="FunCoup" id="A0A7I4AJW8">
    <property type="interactions" value="1018"/>
</dbReference>
<organism evidence="2 3">
    <name type="scientific">Physcomitrium patens</name>
    <name type="common">Spreading-leaved earth moss</name>
    <name type="synonym">Physcomitrella patens</name>
    <dbReference type="NCBI Taxonomy" id="3218"/>
    <lineage>
        <taxon>Eukaryota</taxon>
        <taxon>Viridiplantae</taxon>
        <taxon>Streptophyta</taxon>
        <taxon>Embryophyta</taxon>
        <taxon>Bryophyta</taxon>
        <taxon>Bryophytina</taxon>
        <taxon>Bryopsida</taxon>
        <taxon>Funariidae</taxon>
        <taxon>Funariales</taxon>
        <taxon>Funariaceae</taxon>
        <taxon>Physcomitrium</taxon>
    </lineage>
</organism>
<dbReference type="Gramene" id="Pp3c13_5290V3.3">
    <property type="protein sequence ID" value="Pp3c13_5290V3.3"/>
    <property type="gene ID" value="Pp3c13_5290"/>
</dbReference>
<feature type="region of interest" description="Disordered" evidence="1">
    <location>
        <begin position="98"/>
        <end position="121"/>
    </location>
</feature>
<dbReference type="AlphaFoldDB" id="A0A7I4AJW8"/>
<keyword evidence="3" id="KW-1185">Reference proteome</keyword>
<gene>
    <name evidence="2" type="primary">LOC112290483</name>
</gene>
<sequence length="256" mass="28456">MSFSLRGWTWSQQNAPQIDDIRWVCSGGNTNAGESGRDTVVGVETRVRVRFLKERSRYSGLLRLGLELLPLQPLSNLLPRPNLGGLGVGEMNKFNLPRRNIQKERRAKRAEKRKRRSSAATLRVSSGKALASISGKKARKLQKRWRQVGFGHTGIRVRTSGIDHIIFRHVKAKAQKEALQSGLVTMHDIEMMAIDEEGGGNQGSLQPKLPELRRAFLMKKRAKLRLKSSSSKGKRVGGESVGNPTAVIESAEAMIQ</sequence>
<reference evidence="2 3" key="1">
    <citation type="journal article" date="2008" name="Science">
        <title>The Physcomitrella genome reveals evolutionary insights into the conquest of land by plants.</title>
        <authorList>
            <person name="Rensing S."/>
            <person name="Lang D."/>
            <person name="Zimmer A."/>
            <person name="Terry A."/>
            <person name="Salamov A."/>
            <person name="Shapiro H."/>
            <person name="Nishiyama T."/>
            <person name="Perroud P.-F."/>
            <person name="Lindquist E."/>
            <person name="Kamisugi Y."/>
            <person name="Tanahashi T."/>
            <person name="Sakakibara K."/>
            <person name="Fujita T."/>
            <person name="Oishi K."/>
            <person name="Shin-I T."/>
            <person name="Kuroki Y."/>
            <person name="Toyoda A."/>
            <person name="Suzuki Y."/>
            <person name="Hashimoto A."/>
            <person name="Yamaguchi K."/>
            <person name="Sugano A."/>
            <person name="Kohara Y."/>
            <person name="Fujiyama A."/>
            <person name="Anterola A."/>
            <person name="Aoki S."/>
            <person name="Ashton N."/>
            <person name="Barbazuk W.B."/>
            <person name="Barker E."/>
            <person name="Bennetzen J."/>
            <person name="Bezanilla M."/>
            <person name="Blankenship R."/>
            <person name="Cho S.H."/>
            <person name="Dutcher S."/>
            <person name="Estelle M."/>
            <person name="Fawcett J.A."/>
            <person name="Gundlach H."/>
            <person name="Hanada K."/>
            <person name="Heyl A."/>
            <person name="Hicks K.A."/>
            <person name="Hugh J."/>
            <person name="Lohr M."/>
            <person name="Mayer K."/>
            <person name="Melkozernov A."/>
            <person name="Murata T."/>
            <person name="Nelson D."/>
            <person name="Pils B."/>
            <person name="Prigge M."/>
            <person name="Reiss B."/>
            <person name="Renner T."/>
            <person name="Rombauts S."/>
            <person name="Rushton P."/>
            <person name="Sanderfoot A."/>
            <person name="Schween G."/>
            <person name="Shiu S.-H."/>
            <person name="Stueber K."/>
            <person name="Theodoulou F.L."/>
            <person name="Tu H."/>
            <person name="Van de Peer Y."/>
            <person name="Verrier P.J."/>
            <person name="Waters E."/>
            <person name="Wood A."/>
            <person name="Yang L."/>
            <person name="Cove D."/>
            <person name="Cuming A."/>
            <person name="Hasebe M."/>
            <person name="Lucas S."/>
            <person name="Mishler D.B."/>
            <person name="Reski R."/>
            <person name="Grigoriev I."/>
            <person name="Quatrano R.S."/>
            <person name="Boore J.L."/>
        </authorList>
    </citation>
    <scope>NUCLEOTIDE SEQUENCE [LARGE SCALE GENOMIC DNA]</scope>
    <source>
        <strain evidence="2 3">cv. Gransden 2004</strain>
    </source>
</reference>
<dbReference type="EnsemblPlants" id="Pp3c13_5290V3.3">
    <property type="protein sequence ID" value="Pp3c13_5290V3.3"/>
    <property type="gene ID" value="Pp3c13_5290"/>
</dbReference>
<dbReference type="InParanoid" id="A0A7I4AJW8"/>
<dbReference type="GeneID" id="112290483"/>
<evidence type="ECO:0000313" key="2">
    <source>
        <dbReference type="EnsemblPlants" id="Pp3c13_5290V3.3"/>
    </source>
</evidence>
<proteinExistence type="predicted"/>
<evidence type="ECO:0000313" key="3">
    <source>
        <dbReference type="Proteomes" id="UP000006727"/>
    </source>
</evidence>
<dbReference type="RefSeq" id="XP_024392529.1">
    <property type="nucleotide sequence ID" value="XM_024536761.2"/>
</dbReference>
<dbReference type="Proteomes" id="UP000006727">
    <property type="component" value="Chromosome 13"/>
</dbReference>
<dbReference type="PANTHER" id="PTHR36709:SF1">
    <property type="entry name" value="OS02G0604100 PROTEIN"/>
    <property type="match status" value="1"/>
</dbReference>
<dbReference type="KEGG" id="ppp:112290483"/>